<proteinExistence type="predicted"/>
<evidence type="ECO:0000313" key="2">
    <source>
        <dbReference type="Proteomes" id="UP000765509"/>
    </source>
</evidence>
<accession>A0A9Q3GFN3</accession>
<dbReference type="Proteomes" id="UP000765509">
    <property type="component" value="Unassembled WGS sequence"/>
</dbReference>
<keyword evidence="2" id="KW-1185">Reference proteome</keyword>
<comment type="caution">
    <text evidence="1">The sequence shown here is derived from an EMBL/GenBank/DDBJ whole genome shotgun (WGS) entry which is preliminary data.</text>
</comment>
<name>A0A9Q3GFN3_9BASI</name>
<organism evidence="1 2">
    <name type="scientific">Austropuccinia psidii MF-1</name>
    <dbReference type="NCBI Taxonomy" id="1389203"/>
    <lineage>
        <taxon>Eukaryota</taxon>
        <taxon>Fungi</taxon>
        <taxon>Dikarya</taxon>
        <taxon>Basidiomycota</taxon>
        <taxon>Pucciniomycotina</taxon>
        <taxon>Pucciniomycetes</taxon>
        <taxon>Pucciniales</taxon>
        <taxon>Sphaerophragmiaceae</taxon>
        <taxon>Austropuccinia</taxon>
    </lineage>
</organism>
<sequence length="343" mass="38163">MSNPTDSSVTLTKIKNLEKLTTSNFVTWQRGIVSSLGMRNLKGILYNDLSTSKSDPIKLNQSKMVYYFIVGHLNDKNYDKFVSKDENDPVTLWKNIKDHYASSSAENLASNFEKIFSIKFPSSSSSLSKSISLFHSTLRLLRTLSPTLFTGDIMPQVLAFYVLRMLPETCRHVSTAVFHSIKVSTKIPTVEEVFKEVKLDIIQRSSSEEDDNVTLKVGTKTNKELCHKGKHNPLSNHSESECFQLHPEKHEAYHKRRKNHLTPQMGVALAACNSSGHLSDQPILDSGCSNTISLTNRGFLNTTPSKETLLAANGNSMEVVSEGTLCLKTSIGNLLIQKALVVP</sequence>
<protein>
    <submittedName>
        <fullName evidence="1">Uncharacterized protein</fullName>
    </submittedName>
</protein>
<gene>
    <name evidence="1" type="ORF">O181_005548</name>
</gene>
<dbReference type="EMBL" id="AVOT02001140">
    <property type="protein sequence ID" value="MBW0465833.1"/>
    <property type="molecule type" value="Genomic_DNA"/>
</dbReference>
<dbReference type="OrthoDB" id="2518764at2759"/>
<dbReference type="AlphaFoldDB" id="A0A9Q3GFN3"/>
<evidence type="ECO:0000313" key="1">
    <source>
        <dbReference type="EMBL" id="MBW0465833.1"/>
    </source>
</evidence>
<reference evidence="1" key="1">
    <citation type="submission" date="2021-03" db="EMBL/GenBank/DDBJ databases">
        <title>Draft genome sequence of rust myrtle Austropuccinia psidii MF-1, a brazilian biotype.</title>
        <authorList>
            <person name="Quecine M.C."/>
            <person name="Pachon D.M.R."/>
            <person name="Bonatelli M.L."/>
            <person name="Correr F.H."/>
            <person name="Franceschini L.M."/>
            <person name="Leite T.F."/>
            <person name="Margarido G.R.A."/>
            <person name="Almeida C.A."/>
            <person name="Ferrarezi J.A."/>
            <person name="Labate C.A."/>
        </authorList>
    </citation>
    <scope>NUCLEOTIDE SEQUENCE</scope>
    <source>
        <strain evidence="1">MF-1</strain>
    </source>
</reference>